<accession>A0ABC9PX58</accession>
<feature type="transmembrane region" description="Helical" evidence="1">
    <location>
        <begin position="107"/>
        <end position="125"/>
    </location>
</feature>
<sequence>MEDFKMLLRHVINTYVGSEIFKSSLPKVQNSDEMAQQFEQGFGLSRRSMRLAGAFEMIGSLLLFTSIFGKLGKKLVVVGTIMINIVMGTAIYNHYKAGHGYKGAQAASKFFFLNVLSLLEVLSLTRNK</sequence>
<evidence type="ECO:0000313" key="3">
    <source>
        <dbReference type="Proteomes" id="UP000003093"/>
    </source>
</evidence>
<evidence type="ECO:0008006" key="4">
    <source>
        <dbReference type="Google" id="ProtNLM"/>
    </source>
</evidence>
<gene>
    <name evidence="2" type="ORF">ST398NM02_0097</name>
</gene>
<dbReference type="EMBL" id="AIDT01000024">
    <property type="protein sequence ID" value="EIA13093.1"/>
    <property type="molecule type" value="Genomic_DNA"/>
</dbReference>
<proteinExistence type="predicted"/>
<keyword evidence="1" id="KW-1133">Transmembrane helix</keyword>
<dbReference type="AlphaFoldDB" id="A0ABC9PX58"/>
<protein>
    <recommendedName>
        <fullName evidence="4">DoxX family protein</fullName>
    </recommendedName>
</protein>
<keyword evidence="1" id="KW-0472">Membrane</keyword>
<feature type="transmembrane region" description="Helical" evidence="1">
    <location>
        <begin position="75"/>
        <end position="95"/>
    </location>
</feature>
<feature type="transmembrane region" description="Helical" evidence="1">
    <location>
        <begin position="51"/>
        <end position="69"/>
    </location>
</feature>
<name>A0ABC9PX58_STAA5</name>
<keyword evidence="1" id="KW-0812">Transmembrane</keyword>
<reference evidence="2 3" key="1">
    <citation type="journal article" date="2012" name="MBio">
        <title>Identification of a highly transmissible animal-independent Staphylococcus aureus ST398 clone with distinct genomic and cell adhesion properties.</title>
        <authorList>
            <person name="Uhlemann A.C."/>
            <person name="Porcella S.F."/>
            <person name="Trivedi S."/>
            <person name="Sullivan S.B."/>
            <person name="Hafer C."/>
            <person name="Kennedy A.D."/>
            <person name="Barbian K.D."/>
            <person name="McCarthy A.J."/>
            <person name="Street C."/>
            <person name="Hirschberg D.L."/>
            <person name="Lipkin W.I."/>
            <person name="Lindsay J.A."/>
            <person name="DeLeo F.R."/>
            <person name="Lowy F.D."/>
        </authorList>
    </citation>
    <scope>NUCLEOTIDE SEQUENCE [LARGE SCALE GENOMIC DNA]</scope>
    <source>
        <strain evidence="2 3">DR10</strain>
    </source>
</reference>
<evidence type="ECO:0000256" key="1">
    <source>
        <dbReference type="SAM" id="Phobius"/>
    </source>
</evidence>
<dbReference type="Proteomes" id="UP000003093">
    <property type="component" value="Unassembled WGS sequence"/>
</dbReference>
<comment type="caution">
    <text evidence="2">The sequence shown here is derived from an EMBL/GenBank/DDBJ whole genome shotgun (WGS) entry which is preliminary data.</text>
</comment>
<evidence type="ECO:0000313" key="2">
    <source>
        <dbReference type="EMBL" id="EIA13093.1"/>
    </source>
</evidence>
<organism evidence="2 3">
    <name type="scientific">Staphylococcus aureus subsp. aureus DR10</name>
    <dbReference type="NCBI Taxonomy" id="1155079"/>
    <lineage>
        <taxon>Bacteria</taxon>
        <taxon>Bacillati</taxon>
        <taxon>Bacillota</taxon>
        <taxon>Bacilli</taxon>
        <taxon>Bacillales</taxon>
        <taxon>Staphylococcaceae</taxon>
        <taxon>Staphylococcus</taxon>
    </lineage>
</organism>